<proteinExistence type="predicted"/>
<evidence type="ECO:0000256" key="3">
    <source>
        <dbReference type="ARBA" id="ARBA00023004"/>
    </source>
</evidence>
<dbReference type="Proteomes" id="UP001344658">
    <property type="component" value="Unassembled WGS sequence"/>
</dbReference>
<keyword evidence="2" id="KW-0479">Metal-binding</keyword>
<dbReference type="InterPro" id="IPR058240">
    <property type="entry name" value="rSAM_sf"/>
</dbReference>
<dbReference type="PANTHER" id="PTHR43273">
    <property type="entry name" value="ANAEROBIC SULFATASE-MATURATING ENZYME HOMOLOG ASLB-RELATED"/>
    <property type="match status" value="1"/>
</dbReference>
<dbReference type="SFLD" id="SFLDG01386">
    <property type="entry name" value="main_SPASM_domain-containing"/>
    <property type="match status" value="1"/>
</dbReference>
<dbReference type="InterPro" id="IPR013785">
    <property type="entry name" value="Aldolase_TIM"/>
</dbReference>
<protein>
    <submittedName>
        <fullName evidence="6">FxsB family cyclophane-forming radical SAM/SPASM peptide maturase</fullName>
    </submittedName>
</protein>
<dbReference type="RefSeq" id="WP_330795195.1">
    <property type="nucleotide sequence ID" value="NZ_JAZEWV010000009.1"/>
</dbReference>
<evidence type="ECO:0000313" key="6">
    <source>
        <dbReference type="EMBL" id="MEE4543080.1"/>
    </source>
</evidence>
<dbReference type="InterPro" id="IPR026335">
    <property type="entry name" value="rSAM_SPASM_FxsB"/>
</dbReference>
<dbReference type="InterPro" id="IPR023867">
    <property type="entry name" value="Sulphatase_maturase_rSAM"/>
</dbReference>
<dbReference type="NCBIfam" id="TIGR04269">
    <property type="entry name" value="SAM_SPASM_FxsB"/>
    <property type="match status" value="1"/>
</dbReference>
<reference evidence="6 7" key="1">
    <citation type="submission" date="2023-12" db="EMBL/GenBank/DDBJ databases">
        <title>Streptomyces sp. V4-01.</title>
        <authorList>
            <person name="Somphong A."/>
            <person name="Phongsopitanun W."/>
        </authorList>
    </citation>
    <scope>NUCLEOTIDE SEQUENCE [LARGE SCALE GENOMIC DNA]</scope>
    <source>
        <strain evidence="6 7">V4-01</strain>
    </source>
</reference>
<evidence type="ECO:0000256" key="2">
    <source>
        <dbReference type="ARBA" id="ARBA00022723"/>
    </source>
</evidence>
<evidence type="ECO:0000256" key="4">
    <source>
        <dbReference type="ARBA" id="ARBA00023014"/>
    </source>
</evidence>
<dbReference type="SFLD" id="SFLDG01067">
    <property type="entry name" value="SPASM/twitch_domain_containing"/>
    <property type="match status" value="1"/>
</dbReference>
<dbReference type="Gene3D" id="3.20.20.70">
    <property type="entry name" value="Aldolase class I"/>
    <property type="match status" value="1"/>
</dbReference>
<evidence type="ECO:0000259" key="5">
    <source>
        <dbReference type="PROSITE" id="PS51918"/>
    </source>
</evidence>
<evidence type="ECO:0000313" key="7">
    <source>
        <dbReference type="Proteomes" id="UP001344658"/>
    </source>
</evidence>
<dbReference type="PANTHER" id="PTHR43273:SF8">
    <property type="entry name" value="RADICAL SAM DOMAIN PROTEIN"/>
    <property type="match status" value="1"/>
</dbReference>
<sequence>MTRSAAGGAGASGAAQAPAAPSSYGLRQFVLKIHGRCNLACDYCYVYEAADQSWRTKPAAMSPRVVAQAAARIGSYVRRTRPPWVEVVLHGGEPLLAGIDTIARAVTGVRDEVGDSTTVRFVLQTNGVLLTGPVLDELDRLGVMVAVSIDGEAADNDRHRVFRDGRGSHEAAAAGLRRLTSPAYRHLFVGLLCVVDLAADPLRTLAALESWRPPTVDFLLPHRTWADPPPQDARFGAWLATVFDAWFPRNPRDMSIRVFDEIIAVALGARTGTASIGAGPVEYVTVETDGTIESDDTMKVAFPGAPRTGLDIAVNDFADFLASPGIRARRPGVAGLCSQCRSCAVVDVCGGGAYAHRHRPGFGFANPSAYCADLFHLISHIRNTILDELAY</sequence>
<dbReference type="Pfam" id="PF04055">
    <property type="entry name" value="Radical_SAM"/>
    <property type="match status" value="1"/>
</dbReference>
<dbReference type="EMBL" id="JAZEWV010000009">
    <property type="protein sequence ID" value="MEE4543080.1"/>
    <property type="molecule type" value="Genomic_DNA"/>
</dbReference>
<evidence type="ECO:0000256" key="1">
    <source>
        <dbReference type="ARBA" id="ARBA00022691"/>
    </source>
</evidence>
<accession>A0ABU7PB89</accession>
<keyword evidence="4" id="KW-0411">Iron-sulfur</keyword>
<gene>
    <name evidence="6" type="ORF">V2S66_14015</name>
</gene>
<name>A0ABU7PB89_9ACTN</name>
<dbReference type="SFLD" id="SFLDS00029">
    <property type="entry name" value="Radical_SAM"/>
    <property type="match status" value="1"/>
</dbReference>
<keyword evidence="3" id="KW-0408">Iron</keyword>
<dbReference type="SFLD" id="SFLDG01072">
    <property type="entry name" value="dehydrogenase_like"/>
    <property type="match status" value="1"/>
</dbReference>
<feature type="domain" description="Radical SAM core" evidence="5">
    <location>
        <begin position="23"/>
        <end position="257"/>
    </location>
</feature>
<comment type="caution">
    <text evidence="6">The sequence shown here is derived from an EMBL/GenBank/DDBJ whole genome shotgun (WGS) entry which is preliminary data.</text>
</comment>
<organism evidence="6 7">
    <name type="scientific">Actinacidiphila polyblastidii</name>
    <dbReference type="NCBI Taxonomy" id="3110430"/>
    <lineage>
        <taxon>Bacteria</taxon>
        <taxon>Bacillati</taxon>
        <taxon>Actinomycetota</taxon>
        <taxon>Actinomycetes</taxon>
        <taxon>Kitasatosporales</taxon>
        <taxon>Streptomycetaceae</taxon>
        <taxon>Actinacidiphila</taxon>
    </lineage>
</organism>
<dbReference type="InterPro" id="IPR007197">
    <property type="entry name" value="rSAM"/>
</dbReference>
<dbReference type="SUPFAM" id="SSF102114">
    <property type="entry name" value="Radical SAM enzymes"/>
    <property type="match status" value="1"/>
</dbReference>
<dbReference type="CDD" id="cd01335">
    <property type="entry name" value="Radical_SAM"/>
    <property type="match status" value="1"/>
</dbReference>
<keyword evidence="1" id="KW-0949">S-adenosyl-L-methionine</keyword>
<keyword evidence="7" id="KW-1185">Reference proteome</keyword>
<dbReference type="PROSITE" id="PS51918">
    <property type="entry name" value="RADICAL_SAM"/>
    <property type="match status" value="1"/>
</dbReference>